<proteinExistence type="predicted"/>
<dbReference type="Proteomes" id="UP001139648">
    <property type="component" value="Unassembled WGS sequence"/>
</dbReference>
<name>A0A9X2GCQ9_9ACTN</name>
<evidence type="ECO:0000313" key="1">
    <source>
        <dbReference type="EMBL" id="MCP2354994.1"/>
    </source>
</evidence>
<accession>A0A9X2GCQ9</accession>
<keyword evidence="2" id="KW-1185">Reference proteome</keyword>
<dbReference type="EMBL" id="JAMZEB010000002">
    <property type="protein sequence ID" value="MCP2354994.1"/>
    <property type="molecule type" value="Genomic_DNA"/>
</dbReference>
<protein>
    <submittedName>
        <fullName evidence="1">Uncharacterized protein</fullName>
    </submittedName>
</protein>
<organism evidence="1 2">
    <name type="scientific">Nonomuraea thailandensis</name>
    <dbReference type="NCBI Taxonomy" id="1188745"/>
    <lineage>
        <taxon>Bacteria</taxon>
        <taxon>Bacillati</taxon>
        <taxon>Actinomycetota</taxon>
        <taxon>Actinomycetes</taxon>
        <taxon>Streptosporangiales</taxon>
        <taxon>Streptosporangiaceae</taxon>
        <taxon>Nonomuraea</taxon>
    </lineage>
</organism>
<gene>
    <name evidence="1" type="ORF">HD597_002014</name>
</gene>
<evidence type="ECO:0000313" key="2">
    <source>
        <dbReference type="Proteomes" id="UP001139648"/>
    </source>
</evidence>
<sequence>MPAYLGESAPALTEVASALCAHLDGILAHPGYAVGFGTGVLSWHAEVTSAAKTKPRRVSMQLRCPQRHLATLSRLEGEDRIECRNRSCGASRGGPVVLTVDEYHGLAAEVIAARGRRV</sequence>
<dbReference type="RefSeq" id="WP_253741679.1">
    <property type="nucleotide sequence ID" value="NZ_BAABKA010000056.1"/>
</dbReference>
<reference evidence="1" key="1">
    <citation type="submission" date="2022-06" db="EMBL/GenBank/DDBJ databases">
        <title>Sequencing the genomes of 1000 actinobacteria strains.</title>
        <authorList>
            <person name="Klenk H.-P."/>
        </authorList>
    </citation>
    <scope>NUCLEOTIDE SEQUENCE</scope>
    <source>
        <strain evidence="1">DSM 46694</strain>
    </source>
</reference>
<dbReference type="AlphaFoldDB" id="A0A9X2GCQ9"/>
<comment type="caution">
    <text evidence="1">The sequence shown here is derived from an EMBL/GenBank/DDBJ whole genome shotgun (WGS) entry which is preliminary data.</text>
</comment>